<comment type="caution">
    <text evidence="1">The sequence shown here is derived from an EMBL/GenBank/DDBJ whole genome shotgun (WGS) entry which is preliminary data.</text>
</comment>
<evidence type="ECO:0000313" key="1">
    <source>
        <dbReference type="EMBL" id="CAK0845824.1"/>
    </source>
</evidence>
<dbReference type="EMBL" id="CAUYUJ010014770">
    <property type="protein sequence ID" value="CAK0845824.1"/>
    <property type="molecule type" value="Genomic_DNA"/>
</dbReference>
<organism evidence="1 2">
    <name type="scientific">Prorocentrum cordatum</name>
    <dbReference type="NCBI Taxonomy" id="2364126"/>
    <lineage>
        <taxon>Eukaryota</taxon>
        <taxon>Sar</taxon>
        <taxon>Alveolata</taxon>
        <taxon>Dinophyceae</taxon>
        <taxon>Prorocentrales</taxon>
        <taxon>Prorocentraceae</taxon>
        <taxon>Prorocentrum</taxon>
    </lineage>
</organism>
<feature type="non-terminal residue" evidence="1">
    <location>
        <position position="1"/>
    </location>
</feature>
<keyword evidence="2" id="KW-1185">Reference proteome</keyword>
<dbReference type="Proteomes" id="UP001189429">
    <property type="component" value="Unassembled WGS sequence"/>
</dbReference>
<gene>
    <name evidence="1" type="ORF">PCOR1329_LOCUS39493</name>
</gene>
<accession>A0ABN9TIQ6</accession>
<feature type="non-terminal residue" evidence="1">
    <location>
        <position position="215"/>
    </location>
</feature>
<sequence length="215" mass="23157">ERAIGGRANAAAMSLTASTTGWHDRLRDAAWGSAEEWAMSRELPRRISDRAPQCHREARNLKMRASDAESAFERLASRVKTGPRAAIVVSIGDEGAPERGEVMLVASGEASLPPAGAEPCDIEPASPMAGHCCDRFREKMAPPPSQVEEADIENARACADPSLRRKSARLDFAARLWESGMLGFTSVCTSEVAVFFAMGEARDDGGFALRPARDL</sequence>
<protein>
    <submittedName>
        <fullName evidence="1">Uncharacterized protein</fullName>
    </submittedName>
</protein>
<evidence type="ECO:0000313" key="2">
    <source>
        <dbReference type="Proteomes" id="UP001189429"/>
    </source>
</evidence>
<reference evidence="1" key="1">
    <citation type="submission" date="2023-10" db="EMBL/GenBank/DDBJ databases">
        <authorList>
            <person name="Chen Y."/>
            <person name="Shah S."/>
            <person name="Dougan E. K."/>
            <person name="Thang M."/>
            <person name="Chan C."/>
        </authorList>
    </citation>
    <scope>NUCLEOTIDE SEQUENCE [LARGE SCALE GENOMIC DNA]</scope>
</reference>
<proteinExistence type="predicted"/>
<name>A0ABN9TIQ6_9DINO</name>